<evidence type="ECO:0000313" key="2">
    <source>
        <dbReference type="Proteomes" id="UP000256779"/>
    </source>
</evidence>
<sequence length="246" mass="28474">MHSRSIQISILMVTLLLSSCFEPPEFSEIPKIAFNSLRFIDYETERDSMVLSFDFEDGDGNIGLTENELFFPFHPFDYVIDARDSLVTFSDPDVEPPLYLVSSRVDPTKELLSETDNRPPYNCKDYQVSANDTLYIRKNPYHNNLHIDFLRKRSGEYEVIDFAETFGNTNCSEVDFNGRIPIFDVENLGRSLSGTINYTMFSIGFPIVLRRDTFKVRFFIYDRALNVSNTVESPDLTLQMITDERN</sequence>
<protein>
    <recommendedName>
        <fullName evidence="3">NigD-like protein</fullName>
    </recommendedName>
</protein>
<organism evidence="1 2">
    <name type="scientific">Marinoscillum furvescens DSM 4134</name>
    <dbReference type="NCBI Taxonomy" id="1122208"/>
    <lineage>
        <taxon>Bacteria</taxon>
        <taxon>Pseudomonadati</taxon>
        <taxon>Bacteroidota</taxon>
        <taxon>Cytophagia</taxon>
        <taxon>Cytophagales</taxon>
        <taxon>Reichenbachiellaceae</taxon>
        <taxon>Marinoscillum</taxon>
    </lineage>
</organism>
<comment type="caution">
    <text evidence="1">The sequence shown here is derived from an EMBL/GenBank/DDBJ whole genome shotgun (WGS) entry which is preliminary data.</text>
</comment>
<reference evidence="1 2" key="1">
    <citation type="submission" date="2018-07" db="EMBL/GenBank/DDBJ databases">
        <title>Genomic Encyclopedia of Type Strains, Phase IV (KMG-IV): sequencing the most valuable type-strain genomes for metagenomic binning, comparative biology and taxonomic classification.</title>
        <authorList>
            <person name="Goeker M."/>
        </authorList>
    </citation>
    <scope>NUCLEOTIDE SEQUENCE [LARGE SCALE GENOMIC DNA]</scope>
    <source>
        <strain evidence="1 2">DSM 4134</strain>
    </source>
</reference>
<evidence type="ECO:0008006" key="3">
    <source>
        <dbReference type="Google" id="ProtNLM"/>
    </source>
</evidence>
<accession>A0A3D9LGH1</accession>
<dbReference type="AlphaFoldDB" id="A0A3D9LGH1"/>
<keyword evidence="2" id="KW-1185">Reference proteome</keyword>
<evidence type="ECO:0000313" key="1">
    <source>
        <dbReference type="EMBL" id="REE05707.1"/>
    </source>
</evidence>
<proteinExistence type="predicted"/>
<dbReference type="PROSITE" id="PS51257">
    <property type="entry name" value="PROKAR_LIPOPROTEIN"/>
    <property type="match status" value="1"/>
</dbReference>
<gene>
    <name evidence="1" type="ORF">C7460_101224</name>
</gene>
<name>A0A3D9LGH1_MARFU</name>
<dbReference type="EMBL" id="QREG01000001">
    <property type="protein sequence ID" value="REE05707.1"/>
    <property type="molecule type" value="Genomic_DNA"/>
</dbReference>
<dbReference type="Proteomes" id="UP000256779">
    <property type="component" value="Unassembled WGS sequence"/>
</dbReference>